<accession>A0A9W9ZJE5</accession>
<feature type="region of interest" description="Disordered" evidence="2">
    <location>
        <begin position="547"/>
        <end position="567"/>
    </location>
</feature>
<dbReference type="OrthoDB" id="10066929at2759"/>
<protein>
    <submittedName>
        <fullName evidence="3">Interferon-induced very large GTPase 1-like</fullName>
    </submittedName>
</protein>
<comment type="caution">
    <text evidence="3">The sequence shown here is derived from an EMBL/GenBank/DDBJ whole genome shotgun (WGS) entry which is preliminary data.</text>
</comment>
<evidence type="ECO:0000256" key="2">
    <source>
        <dbReference type="SAM" id="MobiDB-lite"/>
    </source>
</evidence>
<reference evidence="3" key="1">
    <citation type="submission" date="2023-01" db="EMBL/GenBank/DDBJ databases">
        <title>Genome assembly of the deep-sea coral Lophelia pertusa.</title>
        <authorList>
            <person name="Herrera S."/>
            <person name="Cordes E."/>
        </authorList>
    </citation>
    <scope>NUCLEOTIDE SEQUENCE</scope>
    <source>
        <strain evidence="3">USNM1676648</strain>
        <tissue evidence="3">Polyp</tissue>
    </source>
</reference>
<name>A0A9W9ZJE5_9CNID</name>
<organism evidence="3 4">
    <name type="scientific">Desmophyllum pertusum</name>
    <dbReference type="NCBI Taxonomy" id="174260"/>
    <lineage>
        <taxon>Eukaryota</taxon>
        <taxon>Metazoa</taxon>
        <taxon>Cnidaria</taxon>
        <taxon>Anthozoa</taxon>
        <taxon>Hexacorallia</taxon>
        <taxon>Scleractinia</taxon>
        <taxon>Caryophylliina</taxon>
        <taxon>Caryophylliidae</taxon>
        <taxon>Desmophyllum</taxon>
    </lineage>
</organism>
<keyword evidence="1" id="KW-0175">Coiled coil</keyword>
<gene>
    <name evidence="3" type="primary">GVINP1</name>
    <name evidence="3" type="ORF">OS493_033697</name>
</gene>
<feature type="region of interest" description="Disordered" evidence="2">
    <location>
        <begin position="200"/>
        <end position="219"/>
    </location>
</feature>
<feature type="compositionally biased region" description="Low complexity" evidence="2">
    <location>
        <begin position="547"/>
        <end position="557"/>
    </location>
</feature>
<feature type="coiled-coil region" evidence="1">
    <location>
        <begin position="229"/>
        <end position="256"/>
    </location>
</feature>
<dbReference type="Proteomes" id="UP001163046">
    <property type="component" value="Unassembled WGS sequence"/>
</dbReference>
<dbReference type="EMBL" id="MU825918">
    <property type="protein sequence ID" value="KAJ7382641.1"/>
    <property type="molecule type" value="Genomic_DNA"/>
</dbReference>
<evidence type="ECO:0000313" key="3">
    <source>
        <dbReference type="EMBL" id="KAJ7382641.1"/>
    </source>
</evidence>
<dbReference type="AlphaFoldDB" id="A0A9W9ZJE5"/>
<sequence length="767" mass="86186">MARRQPRRETPLSEEEDKRIEQLKKDLGKAINDLPQDDPTRCEGLIRELHKKVSAVQKGDVKDHLLSELKIVSCRGLKEKLKGMMEKNGLALEGLELVLKYLTTTKELAQYLFMNPKEVVEKEGLGVINRRLGPNLEVLGGLNSKGIDVTQRWVTKLVEKAPSLQSLTRMSVGDLEEQCKEANHGEMEDVRRLVKVAESRTSHLPDAPDDSEIAGAKDAKNKAIDKEKLAKARALMNEAKEMAAKESQAAKKAVNEKMTEIGKILELPPDWIKQELGTKPDQLFEQLDKIIDEFNNAFEVSESYKSDLEVLEKASGGRALCGIYHSDYVPPITAERPIIVMPAKVTLSSPNNSQQIRYLKFSESRAASNYVQTVKSSSTNVGFSVGGFMELFVGEVHGSYASSHEEGRVSWKKENTNSASVLQYIWIATKTFKIEQEQMKLSTSARRMARSIVADEVPGKPEAAGPNKKKREREGKEEAARCFMERYGSHFPAGLHTLGGVLFRIVDAESHSTKATSKLTEKAAQRLQGQISVGFLGGAFGIGASISGEHSSSSGETHAQEEEAEDTSYTYSFQAMGPAATNPATFTKLLANNSTWALIDRGSHHAYIPVWELLRDLGKYFDEAAQVLEDTWREDEKKNKQKSLRVEYKITKIIQQDLERRRDQCIDKTPDEDDYGYRPKNGAELTFTFQTNDLSRKEAYDKAVEIIMADPRYRICEIAWCAGDVYTLRCWKAKEGAEMTFENVSGDHVLFYSEIFFKWMDKIPVKE</sequence>
<evidence type="ECO:0000313" key="4">
    <source>
        <dbReference type="Proteomes" id="UP001163046"/>
    </source>
</evidence>
<feature type="region of interest" description="Disordered" evidence="2">
    <location>
        <begin position="455"/>
        <end position="477"/>
    </location>
</feature>
<proteinExistence type="predicted"/>
<evidence type="ECO:0000256" key="1">
    <source>
        <dbReference type="SAM" id="Coils"/>
    </source>
</evidence>
<keyword evidence="4" id="KW-1185">Reference proteome</keyword>